<dbReference type="PANTHER" id="PTHR19256:SF65">
    <property type="entry name" value="T CELL RECEPTOR GAMMA CONSTANT 1-RELATED"/>
    <property type="match status" value="1"/>
</dbReference>
<dbReference type="AlphaFoldDB" id="A0A452IHJ9"/>
<evidence type="ECO:0000256" key="2">
    <source>
        <dbReference type="ARBA" id="ARBA00022692"/>
    </source>
</evidence>
<dbReference type="InterPro" id="IPR013783">
    <property type="entry name" value="Ig-like_fold"/>
</dbReference>
<dbReference type="InterPro" id="IPR003597">
    <property type="entry name" value="Ig_C1-set"/>
</dbReference>
<dbReference type="Gene3D" id="2.60.40.10">
    <property type="entry name" value="Immunoglobulins"/>
    <property type="match status" value="2"/>
</dbReference>
<dbReference type="GO" id="GO:0016020">
    <property type="term" value="C:membrane"/>
    <property type="evidence" value="ECO:0007669"/>
    <property type="project" value="UniProtKB-SubCell"/>
</dbReference>
<keyword evidence="5" id="KW-0675">Receptor</keyword>
<reference evidence="8" key="3">
    <citation type="submission" date="2025-09" db="UniProtKB">
        <authorList>
            <consortium name="Ensembl"/>
        </authorList>
    </citation>
    <scope>IDENTIFICATION</scope>
</reference>
<keyword evidence="2" id="KW-0812">Transmembrane</keyword>
<feature type="domain" description="Ig-like" evidence="7">
    <location>
        <begin position="5"/>
        <end position="103"/>
    </location>
</feature>
<name>A0A452IHJ9_9SAUR</name>
<evidence type="ECO:0000313" key="9">
    <source>
        <dbReference type="Proteomes" id="UP000291020"/>
    </source>
</evidence>
<dbReference type="SMART" id="SM00409">
    <property type="entry name" value="IG"/>
    <property type="match status" value="1"/>
</dbReference>
<dbReference type="InterPro" id="IPR051117">
    <property type="entry name" value="TRG_var/const_region"/>
</dbReference>
<evidence type="ECO:0000256" key="6">
    <source>
        <dbReference type="ARBA" id="ARBA00023319"/>
    </source>
</evidence>
<dbReference type="Pfam" id="PF07686">
    <property type="entry name" value="V-set"/>
    <property type="match status" value="1"/>
</dbReference>
<dbReference type="InterPro" id="IPR007110">
    <property type="entry name" value="Ig-like_dom"/>
</dbReference>
<organism evidence="8 9">
    <name type="scientific">Gopherus agassizii</name>
    <name type="common">Agassiz's desert tortoise</name>
    <dbReference type="NCBI Taxonomy" id="38772"/>
    <lineage>
        <taxon>Eukaryota</taxon>
        <taxon>Metazoa</taxon>
        <taxon>Chordata</taxon>
        <taxon>Craniata</taxon>
        <taxon>Vertebrata</taxon>
        <taxon>Euteleostomi</taxon>
        <taxon>Archelosauria</taxon>
        <taxon>Testudinata</taxon>
        <taxon>Testudines</taxon>
        <taxon>Cryptodira</taxon>
        <taxon>Durocryptodira</taxon>
        <taxon>Testudinoidea</taxon>
        <taxon>Testudinidae</taxon>
        <taxon>Gopherus</taxon>
    </lineage>
</organism>
<evidence type="ECO:0000313" key="8">
    <source>
        <dbReference type="Ensembl" id="ENSGAGP00000027446.1"/>
    </source>
</evidence>
<dbReference type="Ensembl" id="ENSGAGT00000031176.1">
    <property type="protein sequence ID" value="ENSGAGP00000027446.1"/>
    <property type="gene ID" value="ENSGAGG00000019949.1"/>
</dbReference>
<dbReference type="InterPro" id="IPR036179">
    <property type="entry name" value="Ig-like_dom_sf"/>
</dbReference>
<dbReference type="Pfam" id="PF07654">
    <property type="entry name" value="C1-set"/>
    <property type="match status" value="1"/>
</dbReference>
<dbReference type="SUPFAM" id="SSF48726">
    <property type="entry name" value="Immunoglobulin"/>
    <property type="match status" value="2"/>
</dbReference>
<keyword evidence="6" id="KW-0393">Immunoglobulin domain</keyword>
<comment type="subcellular location">
    <subcellularLocation>
        <location evidence="1">Membrane</location>
    </subcellularLocation>
</comment>
<protein>
    <recommendedName>
        <fullName evidence="7">Ig-like domain-containing protein</fullName>
    </recommendedName>
</protein>
<keyword evidence="4" id="KW-0472">Membrane</keyword>
<proteinExistence type="predicted"/>
<reference evidence="8" key="2">
    <citation type="submission" date="2025-08" db="UniProtKB">
        <authorList>
            <consortium name="Ensembl"/>
        </authorList>
    </citation>
    <scope>IDENTIFICATION</scope>
</reference>
<sequence>LDGYSQITLIQTPLSVTREETKTARMRCKISGEGFNFDSAYIHWYRQSPRAAPKRILYTKSGSVFMDEDFDKEKFKASDDVPASTSNLRVEKLTQEDAAIYYCATWDITIVETHRQPVEKPTLHSDENYDIKVFGSGTKLVVSSKFYSTKLDSTKIQALPPSTEQDGKVSYMCLIEDFYPNVIKVTWEEENKNAEKNGVHEEIWPPGDNQQSYSLSTPCTTSSYSSSYTGCKVQSSARERNLKLLLTPSNVSIHV</sequence>
<evidence type="ECO:0000256" key="3">
    <source>
        <dbReference type="ARBA" id="ARBA00022989"/>
    </source>
</evidence>
<keyword evidence="9" id="KW-1185">Reference proteome</keyword>
<dbReference type="PROSITE" id="PS50835">
    <property type="entry name" value="IG_LIKE"/>
    <property type="match status" value="1"/>
</dbReference>
<dbReference type="InterPro" id="IPR003599">
    <property type="entry name" value="Ig_sub"/>
</dbReference>
<evidence type="ECO:0000256" key="4">
    <source>
        <dbReference type="ARBA" id="ARBA00023136"/>
    </source>
</evidence>
<evidence type="ECO:0000256" key="5">
    <source>
        <dbReference type="ARBA" id="ARBA00023170"/>
    </source>
</evidence>
<accession>A0A452IHJ9</accession>
<reference evidence="9" key="1">
    <citation type="journal article" date="2017" name="PLoS ONE">
        <title>The Agassiz's desert tortoise genome provides a resource for the conservation of a threatened species.</title>
        <authorList>
            <person name="Tollis M."/>
            <person name="DeNardo D.F."/>
            <person name="Cornelius J.A."/>
            <person name="Dolby G.A."/>
            <person name="Edwards T."/>
            <person name="Henen B.T."/>
            <person name="Karl A.E."/>
            <person name="Murphy R.W."/>
            <person name="Kusumi K."/>
        </authorList>
    </citation>
    <scope>NUCLEOTIDE SEQUENCE [LARGE SCALE GENOMIC DNA]</scope>
</reference>
<dbReference type="SMART" id="SM00406">
    <property type="entry name" value="IGv"/>
    <property type="match status" value="1"/>
</dbReference>
<evidence type="ECO:0000256" key="1">
    <source>
        <dbReference type="ARBA" id="ARBA00004370"/>
    </source>
</evidence>
<dbReference type="Proteomes" id="UP000291020">
    <property type="component" value="Unassembled WGS sequence"/>
</dbReference>
<dbReference type="InterPro" id="IPR013106">
    <property type="entry name" value="Ig_V-set"/>
</dbReference>
<evidence type="ECO:0000259" key="7">
    <source>
        <dbReference type="PROSITE" id="PS50835"/>
    </source>
</evidence>
<dbReference type="PANTHER" id="PTHR19256">
    <property type="entry name" value="T-CELL RECEPTOR GAMMA CHAIN"/>
    <property type="match status" value="1"/>
</dbReference>
<keyword evidence="3" id="KW-1133">Transmembrane helix</keyword>